<protein>
    <submittedName>
        <fullName evidence="1">Uncharacterized protein</fullName>
    </submittedName>
</protein>
<organism evidence="1 2">
    <name type="scientific">Candidatus Desulfobia pelagia</name>
    <dbReference type="NCBI Taxonomy" id="2841692"/>
    <lineage>
        <taxon>Bacteria</taxon>
        <taxon>Pseudomonadati</taxon>
        <taxon>Thermodesulfobacteriota</taxon>
        <taxon>Desulfobulbia</taxon>
        <taxon>Desulfobulbales</taxon>
        <taxon>Desulfobulbaceae</taxon>
        <taxon>Candidatus Desulfobia</taxon>
    </lineage>
</organism>
<reference evidence="1 2" key="1">
    <citation type="submission" date="2020-08" db="EMBL/GenBank/DDBJ databases">
        <title>Bridging the membrane lipid divide: bacteria of the FCB group superphylum have the potential to synthesize archaeal ether lipids.</title>
        <authorList>
            <person name="Villanueva L."/>
            <person name="Von Meijenfeldt F.A.B."/>
            <person name="Westbye A.B."/>
            <person name="Yadav S."/>
            <person name="Hopmans E.C."/>
            <person name="Dutilh B.E."/>
            <person name="Sinninghe Damste J.S."/>
        </authorList>
    </citation>
    <scope>NUCLEOTIDE SEQUENCE [LARGE SCALE GENOMIC DNA]</scope>
    <source>
        <strain evidence="1">NIOZ-UU47</strain>
    </source>
</reference>
<comment type="caution">
    <text evidence="1">The sequence shown here is derived from an EMBL/GenBank/DDBJ whole genome shotgun (WGS) entry which is preliminary data.</text>
</comment>
<evidence type="ECO:0000313" key="1">
    <source>
        <dbReference type="EMBL" id="MBC8318474.1"/>
    </source>
</evidence>
<sequence length="57" mass="6068">MVGKIIEEENAACLVKETLIQSVEEALAAHFPGSPTVRIEGVDVDPGIRLKSNFGMG</sequence>
<accession>A0A8J6NHC6</accession>
<name>A0A8J6NHC6_9BACT</name>
<evidence type="ECO:0000313" key="2">
    <source>
        <dbReference type="Proteomes" id="UP000614424"/>
    </source>
</evidence>
<proteinExistence type="predicted"/>
<dbReference type="Proteomes" id="UP000614424">
    <property type="component" value="Unassembled WGS sequence"/>
</dbReference>
<dbReference type="EMBL" id="JACNJZ010000165">
    <property type="protein sequence ID" value="MBC8318474.1"/>
    <property type="molecule type" value="Genomic_DNA"/>
</dbReference>
<dbReference type="AlphaFoldDB" id="A0A8J6NHC6"/>
<gene>
    <name evidence="1" type="ORF">H8E41_11255</name>
</gene>